<comment type="caution">
    <text evidence="1">The sequence shown here is derived from an EMBL/GenBank/DDBJ whole genome shotgun (WGS) entry which is preliminary data.</text>
</comment>
<gene>
    <name evidence="1" type="ORF">DERP_000371</name>
</gene>
<sequence>MDNNGTYIDANAMANEMFIKDILVNRSAVHNAGKFNEIMANIIKIEKVNISTGISYNIISKMLNRVRTKETIPMANKPNKCARTQGLNEFQKSKLSSMVVICCLLEI</sequence>
<protein>
    <submittedName>
        <fullName evidence="1">Uncharacterized protein</fullName>
    </submittedName>
</protein>
<reference evidence="1 2" key="1">
    <citation type="journal article" date="2018" name="J. Allergy Clin. Immunol.">
        <title>High-quality assembly of Dermatophagoides pteronyssinus genome and transcriptome reveals a wide range of novel allergens.</title>
        <authorList>
            <person name="Liu X.Y."/>
            <person name="Yang K.Y."/>
            <person name="Wang M.Q."/>
            <person name="Kwok J.S."/>
            <person name="Zeng X."/>
            <person name="Yang Z."/>
            <person name="Xiao X.J."/>
            <person name="Lau C.P."/>
            <person name="Li Y."/>
            <person name="Huang Z.M."/>
            <person name="Ba J.G."/>
            <person name="Yim A.K."/>
            <person name="Ouyang C.Y."/>
            <person name="Ngai S.M."/>
            <person name="Chan T.F."/>
            <person name="Leung E.L."/>
            <person name="Liu L."/>
            <person name="Liu Z.G."/>
            <person name="Tsui S.K."/>
        </authorList>
    </citation>
    <scope>NUCLEOTIDE SEQUENCE [LARGE SCALE GENOMIC DNA]</scope>
    <source>
        <strain evidence="1">Derp</strain>
    </source>
</reference>
<evidence type="ECO:0000313" key="1">
    <source>
        <dbReference type="EMBL" id="KAH9415877.1"/>
    </source>
</evidence>
<name>A0ABQ8J027_DERPT</name>
<evidence type="ECO:0000313" key="2">
    <source>
        <dbReference type="Proteomes" id="UP000887458"/>
    </source>
</evidence>
<keyword evidence="2" id="KW-1185">Reference proteome</keyword>
<accession>A0ABQ8J027</accession>
<dbReference type="Proteomes" id="UP000887458">
    <property type="component" value="Unassembled WGS sequence"/>
</dbReference>
<reference evidence="1 2" key="2">
    <citation type="journal article" date="2022" name="Mol. Biol. Evol.">
        <title>Comparative Genomics Reveals Insights into the Divergent Evolution of Astigmatic Mites and Household Pest Adaptations.</title>
        <authorList>
            <person name="Xiong Q."/>
            <person name="Wan A.T."/>
            <person name="Liu X."/>
            <person name="Fung C.S."/>
            <person name="Xiao X."/>
            <person name="Malainual N."/>
            <person name="Hou J."/>
            <person name="Wang L."/>
            <person name="Wang M."/>
            <person name="Yang K.Y."/>
            <person name="Cui Y."/>
            <person name="Leung E.L."/>
            <person name="Nong W."/>
            <person name="Shin S.K."/>
            <person name="Au S.W."/>
            <person name="Jeong K.Y."/>
            <person name="Chew F.T."/>
            <person name="Hui J.H."/>
            <person name="Leung T.F."/>
            <person name="Tungtrongchitr A."/>
            <person name="Zhong N."/>
            <person name="Liu Z."/>
            <person name="Tsui S.K."/>
        </authorList>
    </citation>
    <scope>NUCLEOTIDE SEQUENCE [LARGE SCALE GENOMIC DNA]</scope>
    <source>
        <strain evidence="1">Derp</strain>
    </source>
</reference>
<proteinExistence type="predicted"/>
<dbReference type="EMBL" id="NJHN03000095">
    <property type="protein sequence ID" value="KAH9415877.1"/>
    <property type="molecule type" value="Genomic_DNA"/>
</dbReference>
<organism evidence="1 2">
    <name type="scientific">Dermatophagoides pteronyssinus</name>
    <name type="common">European house dust mite</name>
    <dbReference type="NCBI Taxonomy" id="6956"/>
    <lineage>
        <taxon>Eukaryota</taxon>
        <taxon>Metazoa</taxon>
        <taxon>Ecdysozoa</taxon>
        <taxon>Arthropoda</taxon>
        <taxon>Chelicerata</taxon>
        <taxon>Arachnida</taxon>
        <taxon>Acari</taxon>
        <taxon>Acariformes</taxon>
        <taxon>Sarcoptiformes</taxon>
        <taxon>Astigmata</taxon>
        <taxon>Psoroptidia</taxon>
        <taxon>Analgoidea</taxon>
        <taxon>Pyroglyphidae</taxon>
        <taxon>Dermatophagoidinae</taxon>
        <taxon>Dermatophagoides</taxon>
    </lineage>
</organism>